<dbReference type="PROSITE" id="PS50089">
    <property type="entry name" value="ZF_RING_2"/>
    <property type="match status" value="1"/>
</dbReference>
<accession>A0A6C0B1H8</accession>
<organism evidence="2">
    <name type="scientific">viral metagenome</name>
    <dbReference type="NCBI Taxonomy" id="1070528"/>
    <lineage>
        <taxon>unclassified sequences</taxon>
        <taxon>metagenomes</taxon>
        <taxon>organismal metagenomes</taxon>
    </lineage>
</organism>
<name>A0A6C0B1H8_9ZZZZ</name>
<dbReference type="SMART" id="SM00184">
    <property type="entry name" value="RING"/>
    <property type="match status" value="1"/>
</dbReference>
<dbReference type="InterPro" id="IPR001841">
    <property type="entry name" value="Znf_RING"/>
</dbReference>
<sequence>MSCPMCFDDMDMKEFKDERDGTETCHKLECGHAFHTKCIILFLTKTESKCPCCNNHKTADQKLTETATSKKLLGEIKRSSQFKAAKEEVDEARAEYIRITKQLREEAKVWITNRVNELKLHEHKKYYFNAISACKTSANEVSKTLGSKHVGALLQFGSFGNRHQNPFEEFLFGKQNWWQTYRFRHPRFSMEL</sequence>
<dbReference type="InterPro" id="IPR013083">
    <property type="entry name" value="Znf_RING/FYVE/PHD"/>
</dbReference>
<evidence type="ECO:0000259" key="1">
    <source>
        <dbReference type="PROSITE" id="PS50089"/>
    </source>
</evidence>
<dbReference type="AlphaFoldDB" id="A0A6C0B1H8"/>
<protein>
    <recommendedName>
        <fullName evidence="1">RING-type domain-containing protein</fullName>
    </recommendedName>
</protein>
<dbReference type="SUPFAM" id="SSF57850">
    <property type="entry name" value="RING/U-box"/>
    <property type="match status" value="1"/>
</dbReference>
<dbReference type="EMBL" id="MN739048">
    <property type="protein sequence ID" value="QHS85890.1"/>
    <property type="molecule type" value="Genomic_DNA"/>
</dbReference>
<evidence type="ECO:0000313" key="2">
    <source>
        <dbReference type="EMBL" id="QHS85890.1"/>
    </source>
</evidence>
<reference evidence="2" key="1">
    <citation type="journal article" date="2020" name="Nature">
        <title>Giant virus diversity and host interactions through global metagenomics.</title>
        <authorList>
            <person name="Schulz F."/>
            <person name="Roux S."/>
            <person name="Paez-Espino D."/>
            <person name="Jungbluth S."/>
            <person name="Walsh D.A."/>
            <person name="Denef V.J."/>
            <person name="McMahon K.D."/>
            <person name="Konstantinidis K.T."/>
            <person name="Eloe-Fadrosh E.A."/>
            <person name="Kyrpides N.C."/>
            <person name="Woyke T."/>
        </authorList>
    </citation>
    <scope>NUCLEOTIDE SEQUENCE</scope>
    <source>
        <strain evidence="2">GVMAG-M-3300009185-36</strain>
    </source>
</reference>
<proteinExistence type="predicted"/>
<dbReference type="Gene3D" id="3.30.40.10">
    <property type="entry name" value="Zinc/RING finger domain, C3HC4 (zinc finger)"/>
    <property type="match status" value="1"/>
</dbReference>
<feature type="domain" description="RING-type" evidence="1">
    <location>
        <begin position="3"/>
        <end position="54"/>
    </location>
</feature>